<proteinExistence type="predicted"/>
<gene>
    <name evidence="1" type="ORF">DX927_15790</name>
</gene>
<dbReference type="Proteomes" id="UP000324326">
    <property type="component" value="Unassembled WGS sequence"/>
</dbReference>
<reference evidence="1 2" key="1">
    <citation type="submission" date="2018-08" db="EMBL/GenBank/DDBJ databases">
        <title>Bacillus phenotypic plasticity.</title>
        <authorList>
            <person name="Hurtado E."/>
        </authorList>
    </citation>
    <scope>NUCLEOTIDE SEQUENCE [LARGE SCALE GENOMIC DNA]</scope>
    <source>
        <strain evidence="1 2">427</strain>
    </source>
</reference>
<evidence type="ECO:0000313" key="1">
    <source>
        <dbReference type="EMBL" id="KAA6449370.1"/>
    </source>
</evidence>
<dbReference type="EMBL" id="QSND01000003">
    <property type="protein sequence ID" value="KAA6449370.1"/>
    <property type="molecule type" value="Genomic_DNA"/>
</dbReference>
<sequence>MDNNRHEYQRMIHKLNDGIFDAVLSVSLVRAIRDDTETRKYQSPTQKREDGQTVYLITDTYIISLKER</sequence>
<name>A0A5M8RPP3_9BACI</name>
<organism evidence="1 2">
    <name type="scientific">Bacillus swezeyi</name>
    <dbReference type="NCBI Taxonomy" id="1925020"/>
    <lineage>
        <taxon>Bacteria</taxon>
        <taxon>Bacillati</taxon>
        <taxon>Bacillota</taxon>
        <taxon>Bacilli</taxon>
        <taxon>Bacillales</taxon>
        <taxon>Bacillaceae</taxon>
        <taxon>Bacillus</taxon>
    </lineage>
</organism>
<comment type="caution">
    <text evidence="1">The sequence shown here is derived from an EMBL/GenBank/DDBJ whole genome shotgun (WGS) entry which is preliminary data.</text>
</comment>
<dbReference type="AlphaFoldDB" id="A0A5M8RPP3"/>
<accession>A0A5M8RPP3</accession>
<protein>
    <submittedName>
        <fullName evidence="1">Uncharacterized protein</fullName>
    </submittedName>
</protein>
<evidence type="ECO:0000313" key="2">
    <source>
        <dbReference type="Proteomes" id="UP000324326"/>
    </source>
</evidence>